<dbReference type="Gene3D" id="1.10.3720.10">
    <property type="entry name" value="MetI-like"/>
    <property type="match status" value="1"/>
</dbReference>
<reference evidence="9" key="1">
    <citation type="submission" date="2021-01" db="EMBL/GenBank/DDBJ databases">
        <title>Genomic Encyclopedia of Type Strains, Phase IV (KMG-IV): sequencing the most valuable type-strain genomes for metagenomic binning, comparative biology and taxonomic classification.</title>
        <authorList>
            <person name="Goeker M."/>
        </authorList>
    </citation>
    <scope>NUCLEOTIDE SEQUENCE</scope>
    <source>
        <strain evidence="9">DSM 23230</strain>
    </source>
</reference>
<evidence type="ECO:0000313" key="9">
    <source>
        <dbReference type="EMBL" id="MBM7556661.1"/>
    </source>
</evidence>
<proteinExistence type="inferred from homology"/>
<evidence type="ECO:0000256" key="6">
    <source>
        <dbReference type="ARBA" id="ARBA00023136"/>
    </source>
</evidence>
<dbReference type="Proteomes" id="UP000774000">
    <property type="component" value="Unassembled WGS sequence"/>
</dbReference>
<protein>
    <submittedName>
        <fullName evidence="9">ABC-type glycerol-3-phosphate transport system permease component</fullName>
    </submittedName>
</protein>
<keyword evidence="10" id="KW-1185">Reference proteome</keyword>
<evidence type="ECO:0000259" key="8">
    <source>
        <dbReference type="PROSITE" id="PS50928"/>
    </source>
</evidence>
<dbReference type="PANTHER" id="PTHR32243">
    <property type="entry name" value="MALTOSE TRANSPORT SYSTEM PERMEASE-RELATED"/>
    <property type="match status" value="1"/>
</dbReference>
<dbReference type="InterPro" id="IPR000515">
    <property type="entry name" value="MetI-like"/>
</dbReference>
<keyword evidence="5 7" id="KW-1133">Transmembrane helix</keyword>
<comment type="caution">
    <text evidence="9">The sequence shown here is derived from an EMBL/GenBank/DDBJ whole genome shotgun (WGS) entry which is preliminary data.</text>
</comment>
<evidence type="ECO:0000256" key="7">
    <source>
        <dbReference type="RuleBase" id="RU363032"/>
    </source>
</evidence>
<dbReference type="InterPro" id="IPR035906">
    <property type="entry name" value="MetI-like_sf"/>
</dbReference>
<dbReference type="Pfam" id="PF00528">
    <property type="entry name" value="BPD_transp_1"/>
    <property type="match status" value="1"/>
</dbReference>
<feature type="transmembrane region" description="Helical" evidence="7">
    <location>
        <begin position="138"/>
        <end position="161"/>
    </location>
</feature>
<dbReference type="CDD" id="cd06261">
    <property type="entry name" value="TM_PBP2"/>
    <property type="match status" value="1"/>
</dbReference>
<evidence type="ECO:0000256" key="5">
    <source>
        <dbReference type="ARBA" id="ARBA00022989"/>
    </source>
</evidence>
<keyword evidence="2 7" id="KW-0813">Transport</keyword>
<dbReference type="SUPFAM" id="SSF161098">
    <property type="entry name" value="MetI-like"/>
    <property type="match status" value="1"/>
</dbReference>
<evidence type="ECO:0000313" key="10">
    <source>
        <dbReference type="Proteomes" id="UP000774000"/>
    </source>
</evidence>
<organism evidence="9 10">
    <name type="scientific">Halanaerobacter jeridensis</name>
    <dbReference type="NCBI Taxonomy" id="706427"/>
    <lineage>
        <taxon>Bacteria</taxon>
        <taxon>Bacillati</taxon>
        <taxon>Bacillota</taxon>
        <taxon>Clostridia</taxon>
        <taxon>Halanaerobiales</taxon>
        <taxon>Halobacteroidaceae</taxon>
        <taxon>Halanaerobacter</taxon>
    </lineage>
</organism>
<dbReference type="InterPro" id="IPR050901">
    <property type="entry name" value="BP-dep_ABC_trans_perm"/>
</dbReference>
<feature type="transmembrane region" description="Helical" evidence="7">
    <location>
        <begin position="238"/>
        <end position="261"/>
    </location>
</feature>
<dbReference type="GO" id="GO:0005886">
    <property type="term" value="C:plasma membrane"/>
    <property type="evidence" value="ECO:0007669"/>
    <property type="project" value="UniProtKB-SubCell"/>
</dbReference>
<keyword evidence="6 7" id="KW-0472">Membrane</keyword>
<accession>A0A938XUP4</accession>
<dbReference type="RefSeq" id="WP_204701436.1">
    <property type="nucleotide sequence ID" value="NZ_JAFBDQ010000006.1"/>
</dbReference>
<feature type="transmembrane region" description="Helical" evidence="7">
    <location>
        <begin position="182"/>
        <end position="204"/>
    </location>
</feature>
<evidence type="ECO:0000256" key="2">
    <source>
        <dbReference type="ARBA" id="ARBA00022448"/>
    </source>
</evidence>
<dbReference type="PANTHER" id="PTHR32243:SF18">
    <property type="entry name" value="INNER MEMBRANE ABC TRANSPORTER PERMEASE PROTEIN YCJP"/>
    <property type="match status" value="1"/>
</dbReference>
<evidence type="ECO:0000256" key="3">
    <source>
        <dbReference type="ARBA" id="ARBA00022475"/>
    </source>
</evidence>
<dbReference type="AlphaFoldDB" id="A0A938XUP4"/>
<dbReference type="PROSITE" id="PS50928">
    <property type="entry name" value="ABC_TM1"/>
    <property type="match status" value="1"/>
</dbReference>
<name>A0A938XUP4_9FIRM</name>
<keyword evidence="3" id="KW-1003">Cell membrane</keyword>
<keyword evidence="4 7" id="KW-0812">Transmembrane</keyword>
<gene>
    <name evidence="9" type="ORF">JOC47_001512</name>
</gene>
<comment type="similarity">
    <text evidence="7">Belongs to the binding-protein-dependent transport system permease family.</text>
</comment>
<feature type="domain" description="ABC transmembrane type-1" evidence="8">
    <location>
        <begin position="70"/>
        <end position="261"/>
    </location>
</feature>
<sequence length="276" mass="30233">MSDRKILIGKYIALIMFLLFIITPFMWILYSSFRTEASLFSGQFFAGGLTLKHYSNVLGAGQTGQFKTYFLNSFIIASISTVVVVILSLLGAYALSRFKMKFKDGIILSLLSANMFPRVLLLIPLFGVLFDLQLIDSYIGIIITHIILGLPFGLWLVKGYFDSVPKELDEAAKIDGLGPIGILFKIIVPITAPGMVVAGFYAFMVSWGDYLFSSVISQSLSTQTLPIGLNKFFGSSQIQWGSINAAVVITIIPTIILFSVLQKWIVEGLASGAVKG</sequence>
<comment type="subcellular location">
    <subcellularLocation>
        <location evidence="1 7">Cell membrane</location>
        <topology evidence="1 7">Multi-pass membrane protein</topology>
    </subcellularLocation>
</comment>
<evidence type="ECO:0000256" key="4">
    <source>
        <dbReference type="ARBA" id="ARBA00022692"/>
    </source>
</evidence>
<dbReference type="EMBL" id="JAFBDQ010000006">
    <property type="protein sequence ID" value="MBM7556661.1"/>
    <property type="molecule type" value="Genomic_DNA"/>
</dbReference>
<evidence type="ECO:0000256" key="1">
    <source>
        <dbReference type="ARBA" id="ARBA00004651"/>
    </source>
</evidence>
<dbReference type="GO" id="GO:0055085">
    <property type="term" value="P:transmembrane transport"/>
    <property type="evidence" value="ECO:0007669"/>
    <property type="project" value="InterPro"/>
</dbReference>
<feature type="transmembrane region" description="Helical" evidence="7">
    <location>
        <begin position="12"/>
        <end position="30"/>
    </location>
</feature>
<feature type="transmembrane region" description="Helical" evidence="7">
    <location>
        <begin position="107"/>
        <end position="126"/>
    </location>
</feature>
<feature type="transmembrane region" description="Helical" evidence="7">
    <location>
        <begin position="74"/>
        <end position="95"/>
    </location>
</feature>